<comment type="subcellular location">
    <subcellularLocation>
        <location evidence="9">Endomembrane system</location>
        <topology evidence="9">Single-pass type I membrane protein</topology>
    </subcellularLocation>
</comment>
<feature type="region of interest" description="Disordered" evidence="11">
    <location>
        <begin position="582"/>
        <end position="620"/>
    </location>
</feature>
<evidence type="ECO:0000256" key="7">
    <source>
        <dbReference type="ARBA" id="ARBA00023230"/>
    </source>
</evidence>
<dbReference type="Pfam" id="PF00069">
    <property type="entry name" value="Pkinase"/>
    <property type="match status" value="2"/>
</dbReference>
<dbReference type="OrthoDB" id="5864419at2759"/>
<dbReference type="GO" id="GO:0005737">
    <property type="term" value="C:cytoplasm"/>
    <property type="evidence" value="ECO:0007669"/>
    <property type="project" value="TreeGrafter"/>
</dbReference>
<comment type="caution">
    <text evidence="14">The sequence shown here is derived from an EMBL/GenBank/DDBJ whole genome shotgun (WGS) entry which is preliminary data.</text>
</comment>
<feature type="signal peptide" evidence="12">
    <location>
        <begin position="1"/>
        <end position="22"/>
    </location>
</feature>
<dbReference type="SUPFAM" id="SSF56112">
    <property type="entry name" value="Protein kinase-like (PK-like)"/>
    <property type="match status" value="1"/>
</dbReference>
<dbReference type="PROSITE" id="PS00107">
    <property type="entry name" value="PROTEIN_KINASE_ATP"/>
    <property type="match status" value="1"/>
</dbReference>
<evidence type="ECO:0000256" key="6">
    <source>
        <dbReference type="ARBA" id="ARBA00023180"/>
    </source>
</evidence>
<accession>A0A8S1H7N1</accession>
<feature type="region of interest" description="Disordered" evidence="11">
    <location>
        <begin position="727"/>
        <end position="808"/>
    </location>
</feature>
<feature type="binding site" evidence="10">
    <location>
        <position position="654"/>
    </location>
    <ligand>
        <name>ATP</name>
        <dbReference type="ChEBI" id="CHEBI:30616"/>
    </ligand>
</feature>
<dbReference type="SUPFAM" id="SSF50998">
    <property type="entry name" value="Quinoprotein alcohol dehydrogenase-like"/>
    <property type="match status" value="1"/>
</dbReference>
<dbReference type="InterPro" id="IPR011047">
    <property type="entry name" value="Quinoprotein_ADH-like_sf"/>
</dbReference>
<evidence type="ECO:0000313" key="15">
    <source>
        <dbReference type="Proteomes" id="UP000835052"/>
    </source>
</evidence>
<keyword evidence="15" id="KW-1185">Reference proteome</keyword>
<dbReference type="Gene3D" id="3.30.200.20">
    <property type="entry name" value="Phosphorylase Kinase, domain 1"/>
    <property type="match status" value="1"/>
</dbReference>
<evidence type="ECO:0000256" key="11">
    <source>
        <dbReference type="SAM" id="MobiDB-lite"/>
    </source>
</evidence>
<feature type="compositionally biased region" description="Basic and acidic residues" evidence="11">
    <location>
        <begin position="755"/>
        <end position="771"/>
    </location>
</feature>
<dbReference type="SMART" id="SM00564">
    <property type="entry name" value="PQQ"/>
    <property type="match status" value="2"/>
</dbReference>
<proteinExistence type="predicted"/>
<dbReference type="GO" id="GO:0006986">
    <property type="term" value="P:response to unfolded protein"/>
    <property type="evidence" value="ECO:0007669"/>
    <property type="project" value="UniProtKB-KW"/>
</dbReference>
<name>A0A8S1H7N1_9PELO</name>
<keyword evidence="4 10" id="KW-0067">ATP-binding</keyword>
<protein>
    <recommendedName>
        <fullName evidence="8">PRKR-like endoplasmic reticulum kinase</fullName>
    </recommendedName>
</protein>
<evidence type="ECO:0000259" key="13">
    <source>
        <dbReference type="PROSITE" id="PS50011"/>
    </source>
</evidence>
<organism evidence="14 15">
    <name type="scientific">Caenorhabditis auriculariae</name>
    <dbReference type="NCBI Taxonomy" id="2777116"/>
    <lineage>
        <taxon>Eukaryota</taxon>
        <taxon>Metazoa</taxon>
        <taxon>Ecdysozoa</taxon>
        <taxon>Nematoda</taxon>
        <taxon>Chromadorea</taxon>
        <taxon>Rhabditida</taxon>
        <taxon>Rhabditina</taxon>
        <taxon>Rhabditomorpha</taxon>
        <taxon>Rhabditoidea</taxon>
        <taxon>Rhabditidae</taxon>
        <taxon>Peloderinae</taxon>
        <taxon>Caenorhabditis</taxon>
    </lineage>
</organism>
<dbReference type="Proteomes" id="UP000835052">
    <property type="component" value="Unassembled WGS sequence"/>
</dbReference>
<evidence type="ECO:0000256" key="3">
    <source>
        <dbReference type="ARBA" id="ARBA00022777"/>
    </source>
</evidence>
<dbReference type="GO" id="GO:0012505">
    <property type="term" value="C:endomembrane system"/>
    <property type="evidence" value="ECO:0007669"/>
    <property type="project" value="UniProtKB-SubCell"/>
</dbReference>
<dbReference type="InterPro" id="IPR018391">
    <property type="entry name" value="PQQ_b-propeller_rpt"/>
</dbReference>
<feature type="chain" id="PRO_5035876412" description="PRKR-like endoplasmic reticulum kinase" evidence="12">
    <location>
        <begin position="23"/>
        <end position="1062"/>
    </location>
</feature>
<dbReference type="InterPro" id="IPR015943">
    <property type="entry name" value="WD40/YVTN_repeat-like_dom_sf"/>
</dbReference>
<reference evidence="14" key="1">
    <citation type="submission" date="2020-10" db="EMBL/GenBank/DDBJ databases">
        <authorList>
            <person name="Kikuchi T."/>
        </authorList>
    </citation>
    <scope>NUCLEOTIDE SEQUENCE</scope>
    <source>
        <strain evidence="14">NKZ352</strain>
    </source>
</reference>
<dbReference type="Pfam" id="PF13360">
    <property type="entry name" value="PQQ_2"/>
    <property type="match status" value="1"/>
</dbReference>
<dbReference type="GO" id="GO:0005524">
    <property type="term" value="F:ATP binding"/>
    <property type="evidence" value="ECO:0007669"/>
    <property type="project" value="UniProtKB-UniRule"/>
</dbReference>
<keyword evidence="2 10" id="KW-0547">Nucleotide-binding</keyword>
<evidence type="ECO:0000256" key="9">
    <source>
        <dbReference type="ARBA" id="ARBA00046288"/>
    </source>
</evidence>
<keyword evidence="5" id="KW-0810">Translation regulation</keyword>
<evidence type="ECO:0000256" key="2">
    <source>
        <dbReference type="ARBA" id="ARBA00022741"/>
    </source>
</evidence>
<sequence length="1062" mass="117499">MSLSRAICVLLGSMALVPRVATSSSSKCTPDWNHNTQQMSNEQNQITPRCCNPVDNIHSSNLVVVSTIDGKLIALDGRDGKTIWEINGDPLLSSTLSSVESLTMNGVPIGFLPSLDGDLYVYVPEIHVLEPIAVNTDYLLDATLKLGQDAVAGGRTVSTMGVDIATGKIRYSCTFDKCSSDNTSTSNATLVIKRVTKSVRAMDARTGAERWNLSVSELDLSVVSMSEYAADFFHNGERFLLRPPDGKITAINEFDDEVWTRSLDNHITRVWHLKHGALREISLFDSENLYSTFYRSRARTELIPAESLFYIGTRSGEPFIIQSPKLRASNQKRARSFTGMDVFSHLASPRLYETKAGPSNQIIRAPEVYQIGQDSINKILDSLFRNTHVSRMQITDGSSTALRTTGELRIVTHVDESETNGAACPNTQGVKILSIRNAAPMNAENGDSGWLVMAPSTEDPTQIPAYPQINTPVRDGFIGSFQTFACQVLALASAAVATVYVALRNRINALDDAPEEKATEDSGEVKAVALYRSEEFMPVELIRPENFFLELRLPMVSNASGYDEYHSASNLTPIKVVTPKATKRVTHSTSSTEESIAPVTVSRRSRNASRNSNSDPFQSKFLSEYTPTKILGHGGFGIVFKAKNNLDNNEYAVKRIAVIDSERSITKVRREVCALALLDHSGIIRYFHTWMERPPDGWQKKADEELLPAIDPNKIRSLRQNGLISASCDSGEVSEEKSSEKLSLNKSFEMPPVVEGKEDNSWSEDSSKGTEEDSSSDDSSDSSGPARNNYKIPKSETDSDGIVFEKSASSVPQKVADKRVQFNRENPVNPIKTEVILGTSASGSLHPVGPGKHVYMYIQMQLCEERTLHEWLLKNKTVAQRPLAKMRDWMHQLAQALAYLHSKGYIHRDLKVIFLLGTTNPKNVFFALDRTVDGGERLKIGDLGLVTDAPSNGEGNRESFDGNSNLTGNVGTRGYMSPEQLASKPYTEKVDVFSYGLICCELVVPFATHMERINTLVQFQEGKPVNVLNKIPEAKDFILWLTKSDPDRRPSFQEVLASKFFK</sequence>
<feature type="domain" description="Protein kinase" evidence="13">
    <location>
        <begin position="625"/>
        <end position="1061"/>
    </location>
</feature>
<dbReference type="AlphaFoldDB" id="A0A8S1H7N1"/>
<keyword evidence="1" id="KW-0808">Transferase</keyword>
<evidence type="ECO:0000313" key="14">
    <source>
        <dbReference type="EMBL" id="CAD6191182.1"/>
    </source>
</evidence>
<evidence type="ECO:0000256" key="10">
    <source>
        <dbReference type="PROSITE-ProRule" id="PRU10141"/>
    </source>
</evidence>
<evidence type="ECO:0000256" key="12">
    <source>
        <dbReference type="SAM" id="SignalP"/>
    </source>
</evidence>
<dbReference type="InterPro" id="IPR050339">
    <property type="entry name" value="CC_SR_Kinase"/>
</dbReference>
<dbReference type="InterPro" id="IPR000719">
    <property type="entry name" value="Prot_kinase_dom"/>
</dbReference>
<keyword evidence="3" id="KW-0418">Kinase</keyword>
<dbReference type="InterPro" id="IPR011009">
    <property type="entry name" value="Kinase-like_dom_sf"/>
</dbReference>
<evidence type="ECO:0000256" key="1">
    <source>
        <dbReference type="ARBA" id="ARBA00022679"/>
    </source>
</evidence>
<dbReference type="EMBL" id="CAJGYM010000019">
    <property type="protein sequence ID" value="CAD6191182.1"/>
    <property type="molecule type" value="Genomic_DNA"/>
</dbReference>
<dbReference type="InterPro" id="IPR017441">
    <property type="entry name" value="Protein_kinase_ATP_BS"/>
</dbReference>
<keyword evidence="6" id="KW-0325">Glycoprotein</keyword>
<evidence type="ECO:0000256" key="8">
    <source>
        <dbReference type="ARBA" id="ARBA00041500"/>
    </source>
</evidence>
<keyword evidence="7" id="KW-0834">Unfolded protein response</keyword>
<dbReference type="Gene3D" id="1.10.510.10">
    <property type="entry name" value="Transferase(Phosphotransferase) domain 1"/>
    <property type="match status" value="1"/>
</dbReference>
<dbReference type="GO" id="GO:0004694">
    <property type="term" value="F:eukaryotic translation initiation factor 2alpha kinase activity"/>
    <property type="evidence" value="ECO:0007669"/>
    <property type="project" value="TreeGrafter"/>
</dbReference>
<dbReference type="Gene3D" id="2.130.10.10">
    <property type="entry name" value="YVTN repeat-like/Quinoprotein amine dehydrogenase"/>
    <property type="match status" value="1"/>
</dbReference>
<dbReference type="InterPro" id="IPR002372">
    <property type="entry name" value="PQQ_rpt_dom"/>
</dbReference>
<evidence type="ECO:0000256" key="4">
    <source>
        <dbReference type="ARBA" id="ARBA00022840"/>
    </source>
</evidence>
<keyword evidence="12" id="KW-0732">Signal</keyword>
<evidence type="ECO:0000256" key="5">
    <source>
        <dbReference type="ARBA" id="ARBA00022845"/>
    </source>
</evidence>
<gene>
    <name evidence="14" type="ORF">CAUJ_LOCUS7101</name>
</gene>
<dbReference type="GO" id="GO:0005634">
    <property type="term" value="C:nucleus"/>
    <property type="evidence" value="ECO:0007669"/>
    <property type="project" value="TreeGrafter"/>
</dbReference>
<dbReference type="PANTHER" id="PTHR11042:SF91">
    <property type="entry name" value="EUKARYOTIC TRANSLATION INITIATION FACTOR 2-ALPHA KINASE"/>
    <property type="match status" value="1"/>
</dbReference>
<dbReference type="PANTHER" id="PTHR11042">
    <property type="entry name" value="EUKARYOTIC TRANSLATION INITIATION FACTOR 2-ALPHA KINASE EIF2-ALPHA KINASE -RELATED"/>
    <property type="match status" value="1"/>
</dbReference>
<dbReference type="PROSITE" id="PS50011">
    <property type="entry name" value="PROTEIN_KINASE_DOM"/>
    <property type="match status" value="1"/>
</dbReference>